<feature type="region of interest" description="Disordered" evidence="6">
    <location>
        <begin position="662"/>
        <end position="687"/>
    </location>
</feature>
<keyword evidence="5" id="KW-0175">Coiled coil</keyword>
<evidence type="ECO:0000256" key="7">
    <source>
        <dbReference type="SAM" id="Phobius"/>
    </source>
</evidence>
<keyword evidence="9" id="KW-1185">Reference proteome</keyword>
<dbReference type="InterPro" id="IPR005178">
    <property type="entry name" value="Ostalpha/TMEM184C"/>
</dbReference>
<feature type="region of interest" description="Disordered" evidence="6">
    <location>
        <begin position="496"/>
        <end position="550"/>
    </location>
</feature>
<comment type="subcellular location">
    <subcellularLocation>
        <location evidence="1">Membrane</location>
        <topology evidence="1">Multi-pass membrane protein</topology>
    </subcellularLocation>
</comment>
<feature type="transmembrane region" description="Helical" evidence="7">
    <location>
        <begin position="221"/>
        <end position="241"/>
    </location>
</feature>
<evidence type="ECO:0000256" key="6">
    <source>
        <dbReference type="SAM" id="MobiDB-lite"/>
    </source>
</evidence>
<reference evidence="8" key="1">
    <citation type="journal article" date="2021" name="Sci. Rep.">
        <title>Diploid genomic architecture of Nitzschia inconspicua, an elite biomass production diatom.</title>
        <authorList>
            <person name="Oliver A."/>
            <person name="Podell S."/>
            <person name="Pinowska A."/>
            <person name="Traller J.C."/>
            <person name="Smith S.R."/>
            <person name="McClure R."/>
            <person name="Beliaev A."/>
            <person name="Bohutskyi P."/>
            <person name="Hill E.A."/>
            <person name="Rabines A."/>
            <person name="Zheng H."/>
            <person name="Allen L.Z."/>
            <person name="Kuo A."/>
            <person name="Grigoriev I.V."/>
            <person name="Allen A.E."/>
            <person name="Hazlebeck D."/>
            <person name="Allen E.E."/>
        </authorList>
    </citation>
    <scope>NUCLEOTIDE SEQUENCE</scope>
    <source>
        <strain evidence="8">Hildebrandi</strain>
    </source>
</reference>
<dbReference type="OrthoDB" id="5348404at2759"/>
<feature type="transmembrane region" description="Helical" evidence="7">
    <location>
        <begin position="39"/>
        <end position="59"/>
    </location>
</feature>
<feature type="compositionally biased region" description="Polar residues" evidence="6">
    <location>
        <begin position="525"/>
        <end position="536"/>
    </location>
</feature>
<dbReference type="PANTHER" id="PTHR23423">
    <property type="entry name" value="ORGANIC SOLUTE TRANSPORTER-RELATED"/>
    <property type="match status" value="1"/>
</dbReference>
<dbReference type="EMBL" id="JAGRRH010000019">
    <property type="protein sequence ID" value="KAG7349634.1"/>
    <property type="molecule type" value="Genomic_DNA"/>
</dbReference>
<accession>A0A9K3PLQ8</accession>
<protein>
    <submittedName>
        <fullName evidence="8">Organic solute transporter Ost alpha</fullName>
    </submittedName>
</protein>
<keyword evidence="3 7" id="KW-1133">Transmembrane helix</keyword>
<evidence type="ECO:0000256" key="1">
    <source>
        <dbReference type="ARBA" id="ARBA00004141"/>
    </source>
</evidence>
<evidence type="ECO:0000313" key="8">
    <source>
        <dbReference type="EMBL" id="KAG7349634.1"/>
    </source>
</evidence>
<gene>
    <name evidence="8" type="ORF">IV203_012231</name>
</gene>
<evidence type="ECO:0000256" key="2">
    <source>
        <dbReference type="ARBA" id="ARBA00022692"/>
    </source>
</evidence>
<feature type="compositionally biased region" description="Acidic residues" evidence="6">
    <location>
        <begin position="540"/>
        <end position="549"/>
    </location>
</feature>
<feature type="region of interest" description="Disordered" evidence="6">
    <location>
        <begin position="1"/>
        <end position="28"/>
    </location>
</feature>
<proteinExistence type="predicted"/>
<evidence type="ECO:0000256" key="4">
    <source>
        <dbReference type="ARBA" id="ARBA00023136"/>
    </source>
</evidence>
<comment type="caution">
    <text evidence="8">The sequence shown here is derived from an EMBL/GenBank/DDBJ whole genome shotgun (WGS) entry which is preliminary data.</text>
</comment>
<feature type="coiled-coil region" evidence="5">
    <location>
        <begin position="63"/>
        <end position="124"/>
    </location>
</feature>
<feature type="transmembrane region" description="Helical" evidence="7">
    <location>
        <begin position="396"/>
        <end position="416"/>
    </location>
</feature>
<organism evidence="8 9">
    <name type="scientific">Nitzschia inconspicua</name>
    <dbReference type="NCBI Taxonomy" id="303405"/>
    <lineage>
        <taxon>Eukaryota</taxon>
        <taxon>Sar</taxon>
        <taxon>Stramenopiles</taxon>
        <taxon>Ochrophyta</taxon>
        <taxon>Bacillariophyta</taxon>
        <taxon>Bacillariophyceae</taxon>
        <taxon>Bacillariophycidae</taxon>
        <taxon>Bacillariales</taxon>
        <taxon>Bacillariaceae</taxon>
        <taxon>Nitzschia</taxon>
    </lineage>
</organism>
<name>A0A9K3PLQ8_9STRA</name>
<reference evidence="8" key="2">
    <citation type="submission" date="2021-04" db="EMBL/GenBank/DDBJ databases">
        <authorList>
            <person name="Podell S."/>
        </authorList>
    </citation>
    <scope>NUCLEOTIDE SEQUENCE</scope>
    <source>
        <strain evidence="8">Hildebrandi</strain>
    </source>
</reference>
<evidence type="ECO:0000313" key="9">
    <source>
        <dbReference type="Proteomes" id="UP000693970"/>
    </source>
</evidence>
<keyword evidence="2 7" id="KW-0812">Transmembrane</keyword>
<sequence length="687" mass="77652">MYDSIDDESAPLSPRDDDSSVAIRSKKKNTTFEPPSGLMINRIIVIVALAGLVVVSIYLNSFQKQMTKQLSTDEEKIHNLEKTIQIQERIIERFNESVTNTDVLKKLNAMEKEWNDERIDLLKQLTDTRNDVAKELNSTMITLDATVHKAELEIQEQVDSVKADFEQYVLHTEDQFSMENSFMVYQLAGTFTLLSCLISMWHMGSHMRKMLQPAIQRKILAILWMCPIYAITSWLSLVFPSSAGYLAIIKDGYEAYIIYQFLSFCISVLGKGDRNKVVDLLSKQVDHLTPPFRLFPCCCKPHYEDDRALADAILTQCQAFAMQFVFWRPATTIANFLLNKYHYYGLADNPHDYRAPQFYITLIQNLSIFTAFAGLLKFYHAVDKDLEWCRPFAKFLCIKGVVFMTFWQGLALTVLAETTDMGGGGNSDQWAESAQNFLICLEMLLFSIAHFYCFPVEEWQPGYQANYQKAKFGETLALNDFFTDLKLVMSSTSSSKSKKKNHARRSSEPTVIEEGEEQGNEGVETSENGDNLTSKSSTEEGNEEDDDEENVRQALVKALVDTVEEFEGKDDTEIEVGNDVADAQERIGAMLDAMLFLTPQKAETSKPSEEIAGDIENEIDETFADLEAVSHESTGLLHRSPATSVEQALRPSIFTTIAAHMDKEKEEGLDEEVAAPKAGSEDEWSDL</sequence>
<feature type="transmembrane region" description="Helical" evidence="7">
    <location>
        <begin position="358"/>
        <end position="376"/>
    </location>
</feature>
<dbReference type="Proteomes" id="UP000693970">
    <property type="component" value="Unassembled WGS sequence"/>
</dbReference>
<dbReference type="SMART" id="SM01417">
    <property type="entry name" value="Solute_trans_a"/>
    <property type="match status" value="1"/>
</dbReference>
<dbReference type="Pfam" id="PF03619">
    <property type="entry name" value="Solute_trans_a"/>
    <property type="match status" value="1"/>
</dbReference>
<keyword evidence="4 7" id="KW-0472">Membrane</keyword>
<dbReference type="GO" id="GO:0016020">
    <property type="term" value="C:membrane"/>
    <property type="evidence" value="ECO:0007669"/>
    <property type="project" value="UniProtKB-SubCell"/>
</dbReference>
<evidence type="ECO:0000256" key="5">
    <source>
        <dbReference type="SAM" id="Coils"/>
    </source>
</evidence>
<evidence type="ECO:0000256" key="3">
    <source>
        <dbReference type="ARBA" id="ARBA00022989"/>
    </source>
</evidence>
<dbReference type="AlphaFoldDB" id="A0A9K3PLQ8"/>
<feature type="transmembrane region" description="Helical" evidence="7">
    <location>
        <begin position="182"/>
        <end position="201"/>
    </location>
</feature>